<name>A0A9P4PV44_9PLEO</name>
<dbReference type="OrthoDB" id="10533295at2759"/>
<organism evidence="2 3">
    <name type="scientific">Karstenula rhodostoma CBS 690.94</name>
    <dbReference type="NCBI Taxonomy" id="1392251"/>
    <lineage>
        <taxon>Eukaryota</taxon>
        <taxon>Fungi</taxon>
        <taxon>Dikarya</taxon>
        <taxon>Ascomycota</taxon>
        <taxon>Pezizomycotina</taxon>
        <taxon>Dothideomycetes</taxon>
        <taxon>Pleosporomycetidae</taxon>
        <taxon>Pleosporales</taxon>
        <taxon>Massarineae</taxon>
        <taxon>Didymosphaeriaceae</taxon>
        <taxon>Karstenula</taxon>
    </lineage>
</organism>
<proteinExistence type="predicted"/>
<feature type="compositionally biased region" description="Acidic residues" evidence="1">
    <location>
        <begin position="78"/>
        <end position="90"/>
    </location>
</feature>
<feature type="compositionally biased region" description="Polar residues" evidence="1">
    <location>
        <begin position="99"/>
        <end position="114"/>
    </location>
</feature>
<accession>A0A9P4PV44</accession>
<evidence type="ECO:0000313" key="3">
    <source>
        <dbReference type="Proteomes" id="UP000799764"/>
    </source>
</evidence>
<sequence>MPPPPPIRLVNTGYVDMPDEENPVEEYNYSDPTDGEPFISPGTIAEDDGAWDAYMSRGQDEEMADANDNDGMEKSVAEDYDWMDIADADDDNRKERNSGGRNQIELSGTANVSTPARKRPGKASRMPPRSIPASLQDPGRVGDSVYRHLNIETCPNRSLLDFEDPSNMASLFRRVNTPPSTRPGAIPGGIGQQEYRPYEESDAMPFEVIDESNLYRSGRYGETDEGDAKGPSEPIHAGVDYHAHASLVGSSYQARDTPAGFQPGIQIPNTNQDAAQSRAGGHLPDPVQVQTFQDPTPTSGFFAAPGTAGFLPLREETDSKETGRKHKLHAKEQNPHYKDGQAKKAKLPNAPISGSSSRKRTGHH</sequence>
<feature type="compositionally biased region" description="Basic and acidic residues" evidence="1">
    <location>
        <begin position="313"/>
        <end position="322"/>
    </location>
</feature>
<protein>
    <submittedName>
        <fullName evidence="2">Uncharacterized protein</fullName>
    </submittedName>
</protein>
<dbReference type="AlphaFoldDB" id="A0A9P4PV44"/>
<feature type="region of interest" description="Disordered" evidence="1">
    <location>
        <begin position="57"/>
        <end position="141"/>
    </location>
</feature>
<feature type="compositionally biased region" description="Basic and acidic residues" evidence="1">
    <location>
        <begin position="219"/>
        <end position="230"/>
    </location>
</feature>
<feature type="region of interest" description="Disordered" evidence="1">
    <location>
        <begin position="1"/>
        <end position="43"/>
    </location>
</feature>
<feature type="compositionally biased region" description="Polar residues" evidence="1">
    <location>
        <begin position="288"/>
        <end position="299"/>
    </location>
</feature>
<evidence type="ECO:0000256" key="1">
    <source>
        <dbReference type="SAM" id="MobiDB-lite"/>
    </source>
</evidence>
<dbReference type="Proteomes" id="UP000799764">
    <property type="component" value="Unassembled WGS sequence"/>
</dbReference>
<reference evidence="2" key="1">
    <citation type="journal article" date="2020" name="Stud. Mycol.">
        <title>101 Dothideomycetes genomes: a test case for predicting lifestyles and emergence of pathogens.</title>
        <authorList>
            <person name="Haridas S."/>
            <person name="Albert R."/>
            <person name="Binder M."/>
            <person name="Bloem J."/>
            <person name="Labutti K."/>
            <person name="Salamov A."/>
            <person name="Andreopoulos B."/>
            <person name="Baker S."/>
            <person name="Barry K."/>
            <person name="Bills G."/>
            <person name="Bluhm B."/>
            <person name="Cannon C."/>
            <person name="Castanera R."/>
            <person name="Culley D."/>
            <person name="Daum C."/>
            <person name="Ezra D."/>
            <person name="Gonzalez J."/>
            <person name="Henrissat B."/>
            <person name="Kuo A."/>
            <person name="Liang C."/>
            <person name="Lipzen A."/>
            <person name="Lutzoni F."/>
            <person name="Magnuson J."/>
            <person name="Mondo S."/>
            <person name="Nolan M."/>
            <person name="Ohm R."/>
            <person name="Pangilinan J."/>
            <person name="Park H.-J."/>
            <person name="Ramirez L."/>
            <person name="Alfaro M."/>
            <person name="Sun H."/>
            <person name="Tritt A."/>
            <person name="Yoshinaga Y."/>
            <person name="Zwiers L.-H."/>
            <person name="Turgeon B."/>
            <person name="Goodwin S."/>
            <person name="Spatafora J."/>
            <person name="Crous P."/>
            <person name="Grigoriev I."/>
        </authorList>
    </citation>
    <scope>NUCLEOTIDE SEQUENCE</scope>
    <source>
        <strain evidence="2">CBS 690.94</strain>
    </source>
</reference>
<keyword evidence="3" id="KW-1185">Reference proteome</keyword>
<feature type="region of interest" description="Disordered" evidence="1">
    <location>
        <begin position="172"/>
        <end position="364"/>
    </location>
</feature>
<dbReference type="EMBL" id="MU001492">
    <property type="protein sequence ID" value="KAF2451945.1"/>
    <property type="molecule type" value="Genomic_DNA"/>
</dbReference>
<feature type="compositionally biased region" description="Basic and acidic residues" evidence="1">
    <location>
        <begin position="330"/>
        <end position="342"/>
    </location>
</feature>
<evidence type="ECO:0000313" key="2">
    <source>
        <dbReference type="EMBL" id="KAF2451945.1"/>
    </source>
</evidence>
<feature type="compositionally biased region" description="Acidic residues" evidence="1">
    <location>
        <begin position="61"/>
        <end position="70"/>
    </location>
</feature>
<comment type="caution">
    <text evidence="2">The sequence shown here is derived from an EMBL/GenBank/DDBJ whole genome shotgun (WGS) entry which is preliminary data.</text>
</comment>
<gene>
    <name evidence="2" type="ORF">P171DRAFT_478964</name>
</gene>